<organism evidence="1 2">
    <name type="scientific">Chitinophaga dinghuensis</name>
    <dbReference type="NCBI Taxonomy" id="1539050"/>
    <lineage>
        <taxon>Bacteria</taxon>
        <taxon>Pseudomonadati</taxon>
        <taxon>Bacteroidota</taxon>
        <taxon>Chitinophagia</taxon>
        <taxon>Chitinophagales</taxon>
        <taxon>Chitinophagaceae</taxon>
        <taxon>Chitinophaga</taxon>
    </lineage>
</organism>
<comment type="caution">
    <text evidence="1">The sequence shown here is derived from an EMBL/GenBank/DDBJ whole genome shotgun (WGS) entry which is preliminary data.</text>
</comment>
<dbReference type="Proteomes" id="UP000249819">
    <property type="component" value="Unassembled WGS sequence"/>
</dbReference>
<evidence type="ECO:0000313" key="2">
    <source>
        <dbReference type="Proteomes" id="UP000249819"/>
    </source>
</evidence>
<evidence type="ECO:0000313" key="1">
    <source>
        <dbReference type="EMBL" id="RAJ85928.1"/>
    </source>
</evidence>
<dbReference type="AlphaFoldDB" id="A0A327W8X2"/>
<keyword evidence="2" id="KW-1185">Reference proteome</keyword>
<proteinExistence type="predicted"/>
<sequence length="117" mass="13300">MTGKYRFYKTPEQKWFIDIPEWTKDIEELQMVLGADTMLDVASGNTNECFLKLSDAPFEGAEEARLIENLQGSIGGGNYLMATFRGESVNQEMWLCEVTEYVFGYLPSSIYVEVTSD</sequence>
<dbReference type="InterPro" id="IPR046562">
    <property type="entry name" value="DUF6717"/>
</dbReference>
<dbReference type="EMBL" id="QLMA01000002">
    <property type="protein sequence ID" value="RAJ85928.1"/>
    <property type="molecule type" value="Genomic_DNA"/>
</dbReference>
<dbReference type="RefSeq" id="WP_111591550.1">
    <property type="nucleotide sequence ID" value="NZ_QLMA01000002.1"/>
</dbReference>
<gene>
    <name evidence="1" type="ORF">CLV59_102635</name>
</gene>
<reference evidence="1 2" key="1">
    <citation type="submission" date="2018-06" db="EMBL/GenBank/DDBJ databases">
        <title>Genomic Encyclopedia of Archaeal and Bacterial Type Strains, Phase II (KMG-II): from individual species to whole genera.</title>
        <authorList>
            <person name="Goeker M."/>
        </authorList>
    </citation>
    <scope>NUCLEOTIDE SEQUENCE [LARGE SCALE GENOMIC DNA]</scope>
    <source>
        <strain evidence="1 2">DSM 29821</strain>
    </source>
</reference>
<dbReference type="Pfam" id="PF20475">
    <property type="entry name" value="DUF6717"/>
    <property type="match status" value="1"/>
</dbReference>
<name>A0A327W8X2_9BACT</name>
<dbReference type="OrthoDB" id="1095162at2"/>
<protein>
    <submittedName>
        <fullName evidence="1">Uncharacterized protein</fullName>
    </submittedName>
</protein>
<accession>A0A327W8X2</accession>